<reference evidence="7" key="1">
    <citation type="journal article" date="2019" name="Int. J. Syst. Evol. Microbiol.">
        <title>The Global Catalogue of Microorganisms (GCM) 10K type strain sequencing project: providing services to taxonomists for standard genome sequencing and annotation.</title>
        <authorList>
            <consortium name="The Broad Institute Genomics Platform"/>
            <consortium name="The Broad Institute Genome Sequencing Center for Infectious Disease"/>
            <person name="Wu L."/>
            <person name="Ma J."/>
        </authorList>
    </citation>
    <scope>NUCLEOTIDE SEQUENCE [LARGE SCALE GENOMIC DNA]</scope>
    <source>
        <strain evidence="7">JCM 18401</strain>
    </source>
</reference>
<evidence type="ECO:0000256" key="3">
    <source>
        <dbReference type="ARBA" id="ARBA00023125"/>
    </source>
</evidence>
<dbReference type="InterPro" id="IPR036388">
    <property type="entry name" value="WH-like_DNA-bd_sf"/>
</dbReference>
<dbReference type="RefSeq" id="WP_345335012.1">
    <property type="nucleotide sequence ID" value="NZ_BAABJZ010000024.1"/>
</dbReference>
<dbReference type="EMBL" id="BAABJZ010000024">
    <property type="protein sequence ID" value="GAA4883985.1"/>
    <property type="molecule type" value="Genomic_DNA"/>
</dbReference>
<dbReference type="CDD" id="cd08417">
    <property type="entry name" value="PBP2_Nitroaromatics_like"/>
    <property type="match status" value="1"/>
</dbReference>
<evidence type="ECO:0000256" key="1">
    <source>
        <dbReference type="ARBA" id="ARBA00009437"/>
    </source>
</evidence>
<keyword evidence="4" id="KW-0804">Transcription</keyword>
<evidence type="ECO:0000256" key="4">
    <source>
        <dbReference type="ARBA" id="ARBA00023163"/>
    </source>
</evidence>
<dbReference type="InterPro" id="IPR037402">
    <property type="entry name" value="YidZ_PBP2"/>
</dbReference>
<evidence type="ECO:0000256" key="2">
    <source>
        <dbReference type="ARBA" id="ARBA00023015"/>
    </source>
</evidence>
<evidence type="ECO:0000313" key="6">
    <source>
        <dbReference type="EMBL" id="GAA4883985.1"/>
    </source>
</evidence>
<keyword evidence="2" id="KW-0805">Transcription regulation</keyword>
<accession>A0ABP9EQ43</accession>
<dbReference type="InterPro" id="IPR036390">
    <property type="entry name" value="WH_DNA-bd_sf"/>
</dbReference>
<dbReference type="SUPFAM" id="SSF46785">
    <property type="entry name" value="Winged helix' DNA-binding domain"/>
    <property type="match status" value="1"/>
</dbReference>
<dbReference type="InterPro" id="IPR005119">
    <property type="entry name" value="LysR_subst-bd"/>
</dbReference>
<dbReference type="Gene3D" id="1.10.10.10">
    <property type="entry name" value="Winged helix-like DNA-binding domain superfamily/Winged helix DNA-binding domain"/>
    <property type="match status" value="1"/>
</dbReference>
<dbReference type="PROSITE" id="PS50931">
    <property type="entry name" value="HTH_LYSR"/>
    <property type="match status" value="1"/>
</dbReference>
<keyword evidence="3" id="KW-0238">DNA-binding</keyword>
<dbReference type="InterPro" id="IPR000847">
    <property type="entry name" value="LysR_HTH_N"/>
</dbReference>
<dbReference type="Gene3D" id="3.40.190.10">
    <property type="entry name" value="Periplasmic binding protein-like II"/>
    <property type="match status" value="2"/>
</dbReference>
<dbReference type="PANTHER" id="PTHR30118:SF15">
    <property type="entry name" value="TRANSCRIPTIONAL REGULATORY PROTEIN"/>
    <property type="match status" value="1"/>
</dbReference>
<sequence length="305" mass="33747">MTIKKSDFGALSLQDLALMEAVMQSGSVSQAASALGISQSSASYGLEKLRKSFNDPIFTRSGGQMIASALAKEVLSTWCPAHRQIRRIAQGAMFEPAHSDRHFVLAGSHAGLAECIEPVLPELLRRAPNCVFQIQRHNHRALEASLHNGVDLIIEVDHLVPDSQHVHVRPMSLAGADYVTFFDPAVRSAPQSLEDFFDASHAIVQMGPNPTTLVDEMLLHSIRQRRIRLIAPDFAALARLMKGTALITTLPRFMAHHLFRDFAYVDAPLPMPQLGMSLLWSVNLHNDPAHAWLREQLSRAMARES</sequence>
<protein>
    <submittedName>
        <fullName evidence="6">LysR family transcriptional regulator</fullName>
    </submittedName>
</protein>
<gene>
    <name evidence="6" type="ORF">GCM10023333_17830</name>
</gene>
<name>A0ABP9EQ43_9GAMM</name>
<dbReference type="Proteomes" id="UP001499988">
    <property type="component" value="Unassembled WGS sequence"/>
</dbReference>
<keyword evidence="7" id="KW-1185">Reference proteome</keyword>
<evidence type="ECO:0000259" key="5">
    <source>
        <dbReference type="PROSITE" id="PS50931"/>
    </source>
</evidence>
<dbReference type="InterPro" id="IPR050389">
    <property type="entry name" value="LysR-type_TF"/>
</dbReference>
<proteinExistence type="inferred from homology"/>
<comment type="similarity">
    <text evidence="1">Belongs to the LysR transcriptional regulatory family.</text>
</comment>
<dbReference type="SUPFAM" id="SSF53850">
    <property type="entry name" value="Periplasmic binding protein-like II"/>
    <property type="match status" value="1"/>
</dbReference>
<organism evidence="6 7">
    <name type="scientific">Ferrimonas pelagia</name>
    <dbReference type="NCBI Taxonomy" id="1177826"/>
    <lineage>
        <taxon>Bacteria</taxon>
        <taxon>Pseudomonadati</taxon>
        <taxon>Pseudomonadota</taxon>
        <taxon>Gammaproteobacteria</taxon>
        <taxon>Alteromonadales</taxon>
        <taxon>Ferrimonadaceae</taxon>
        <taxon>Ferrimonas</taxon>
    </lineage>
</organism>
<dbReference type="Pfam" id="PF00126">
    <property type="entry name" value="HTH_1"/>
    <property type="match status" value="1"/>
</dbReference>
<feature type="domain" description="HTH lysR-type" evidence="5">
    <location>
        <begin position="11"/>
        <end position="68"/>
    </location>
</feature>
<dbReference type="Pfam" id="PF03466">
    <property type="entry name" value="LysR_substrate"/>
    <property type="match status" value="1"/>
</dbReference>
<evidence type="ECO:0000313" key="7">
    <source>
        <dbReference type="Proteomes" id="UP001499988"/>
    </source>
</evidence>
<dbReference type="PANTHER" id="PTHR30118">
    <property type="entry name" value="HTH-TYPE TRANSCRIPTIONAL REGULATOR LEUO-RELATED"/>
    <property type="match status" value="1"/>
</dbReference>
<comment type="caution">
    <text evidence="6">The sequence shown here is derived from an EMBL/GenBank/DDBJ whole genome shotgun (WGS) entry which is preliminary data.</text>
</comment>